<dbReference type="GO" id="GO:0003677">
    <property type="term" value="F:DNA binding"/>
    <property type="evidence" value="ECO:0007669"/>
    <property type="project" value="UniProtKB-UniRule"/>
</dbReference>
<dbReference type="Pfam" id="PF00440">
    <property type="entry name" value="TetR_N"/>
    <property type="match status" value="1"/>
</dbReference>
<evidence type="ECO:0000256" key="1">
    <source>
        <dbReference type="ARBA" id="ARBA00023125"/>
    </source>
</evidence>
<keyword evidence="6" id="KW-1185">Reference proteome</keyword>
<keyword evidence="1 2" id="KW-0238">DNA-binding</keyword>
<evidence type="ECO:0000259" key="4">
    <source>
        <dbReference type="PROSITE" id="PS50977"/>
    </source>
</evidence>
<feature type="domain" description="HTH tetR-type" evidence="4">
    <location>
        <begin position="26"/>
        <end position="86"/>
    </location>
</feature>
<dbReference type="Proteomes" id="UP000285310">
    <property type="component" value="Unassembled WGS sequence"/>
</dbReference>
<evidence type="ECO:0000313" key="6">
    <source>
        <dbReference type="Proteomes" id="UP000285310"/>
    </source>
</evidence>
<dbReference type="InterPro" id="IPR009057">
    <property type="entry name" value="Homeodomain-like_sf"/>
</dbReference>
<feature type="region of interest" description="Disordered" evidence="3">
    <location>
        <begin position="1"/>
        <end position="20"/>
    </location>
</feature>
<reference evidence="5 6" key="1">
    <citation type="submission" date="2013-10" db="EMBL/GenBank/DDBJ databases">
        <title>Salinisphaera japonica YTM-1 Genome Sequencing.</title>
        <authorList>
            <person name="Lai Q."/>
            <person name="Li C."/>
            <person name="Shao Z."/>
        </authorList>
    </citation>
    <scope>NUCLEOTIDE SEQUENCE [LARGE SCALE GENOMIC DNA]</scope>
    <source>
        <strain evidence="5 6">YTM-1</strain>
    </source>
</reference>
<dbReference type="OrthoDB" id="9790413at2"/>
<accession>A0A423Q1G1</accession>
<dbReference type="SUPFAM" id="SSF46689">
    <property type="entry name" value="Homeodomain-like"/>
    <property type="match status" value="1"/>
</dbReference>
<evidence type="ECO:0000256" key="2">
    <source>
        <dbReference type="PROSITE-ProRule" id="PRU00335"/>
    </source>
</evidence>
<name>A0A423Q1G1_9GAMM</name>
<gene>
    <name evidence="5" type="ORF">SAJA_01595</name>
</gene>
<comment type="caution">
    <text evidence="5">The sequence shown here is derived from an EMBL/GenBank/DDBJ whole genome shotgun (WGS) entry which is preliminary data.</text>
</comment>
<dbReference type="InterPro" id="IPR050624">
    <property type="entry name" value="HTH-type_Tx_Regulator"/>
</dbReference>
<dbReference type="Gene3D" id="1.10.357.10">
    <property type="entry name" value="Tetracycline Repressor, domain 2"/>
    <property type="match status" value="1"/>
</dbReference>
<proteinExistence type="predicted"/>
<organism evidence="5 6">
    <name type="scientific">Salinisphaera japonica YTM-1</name>
    <dbReference type="NCBI Taxonomy" id="1209778"/>
    <lineage>
        <taxon>Bacteria</taxon>
        <taxon>Pseudomonadati</taxon>
        <taxon>Pseudomonadota</taxon>
        <taxon>Gammaproteobacteria</taxon>
        <taxon>Salinisphaerales</taxon>
        <taxon>Salinisphaeraceae</taxon>
        <taxon>Salinisphaera</taxon>
    </lineage>
</organism>
<dbReference type="PROSITE" id="PS50977">
    <property type="entry name" value="HTH_TETR_2"/>
    <property type="match status" value="1"/>
</dbReference>
<dbReference type="EMBL" id="AYKG01000002">
    <property type="protein sequence ID" value="ROO32329.1"/>
    <property type="molecule type" value="Genomic_DNA"/>
</dbReference>
<dbReference type="InParanoid" id="A0A423Q1G1"/>
<dbReference type="InterPro" id="IPR001647">
    <property type="entry name" value="HTH_TetR"/>
</dbReference>
<dbReference type="AlphaFoldDB" id="A0A423Q1G1"/>
<sequence>MSDMSSDARQAGGRDYAGRTLGERRAQRREALIEAGVVIFGDHGFRGATVKAICRQAGLTERYFYESFTNSEALFATVYKTLVGAIETEMRDAVEQAPAEAEAMSEAALRVYFTHMARPRVARIVLIEIFGISAGIDRTYRATTLKFAQLTEDLTARLFDQSVVSAQGTTPRLLSMGLVGSTIHIAMYWNLNGYRETIDAVVNSALALYRAMAFSMVEPAGHERGRARSTD</sequence>
<protein>
    <submittedName>
        <fullName evidence="5">TetR family transcriptional regulator</fullName>
    </submittedName>
</protein>
<evidence type="ECO:0000313" key="5">
    <source>
        <dbReference type="EMBL" id="ROO32329.1"/>
    </source>
</evidence>
<feature type="DNA-binding region" description="H-T-H motif" evidence="2">
    <location>
        <begin position="49"/>
        <end position="68"/>
    </location>
</feature>
<dbReference type="PANTHER" id="PTHR43479">
    <property type="entry name" value="ACREF/ENVCD OPERON REPRESSOR-RELATED"/>
    <property type="match status" value="1"/>
</dbReference>
<dbReference type="RefSeq" id="WP_123656904.1">
    <property type="nucleotide sequence ID" value="NZ_AYKG01000002.1"/>
</dbReference>
<evidence type="ECO:0000256" key="3">
    <source>
        <dbReference type="SAM" id="MobiDB-lite"/>
    </source>
</evidence>
<dbReference type="PANTHER" id="PTHR43479:SF11">
    <property type="entry name" value="ACREF_ENVCD OPERON REPRESSOR-RELATED"/>
    <property type="match status" value="1"/>
</dbReference>